<evidence type="ECO:0000256" key="5">
    <source>
        <dbReference type="ARBA" id="ARBA00022679"/>
    </source>
</evidence>
<feature type="transmembrane region" description="Helical" evidence="12">
    <location>
        <begin position="178"/>
        <end position="199"/>
    </location>
</feature>
<dbReference type="InterPro" id="IPR000344">
    <property type="entry name" value="7TM_GPCR_serpentine_rcpt_Sra"/>
</dbReference>
<evidence type="ECO:0000256" key="8">
    <source>
        <dbReference type="ARBA" id="ARBA00022989"/>
    </source>
</evidence>
<keyword evidence="8 12" id="KW-1133">Transmembrane helix</keyword>
<feature type="transmembrane region" description="Helical" evidence="12">
    <location>
        <begin position="18"/>
        <end position="43"/>
    </location>
</feature>
<dbReference type="AlphaFoldDB" id="A0A9P1IBV5"/>
<comment type="pathway">
    <text evidence="3">Protein modification; protein glycosylation.</text>
</comment>
<evidence type="ECO:0000256" key="7">
    <source>
        <dbReference type="ARBA" id="ARBA00022968"/>
    </source>
</evidence>
<evidence type="ECO:0000256" key="3">
    <source>
        <dbReference type="ARBA" id="ARBA00004922"/>
    </source>
</evidence>
<comment type="subcellular location">
    <subcellularLocation>
        <location evidence="1">Membrane</location>
        <topology evidence="1">Multi-pass membrane protein</topology>
    </subcellularLocation>
    <subcellularLocation>
        <location evidence="2">Membrane</location>
        <topology evidence="2">Single-pass type II membrane protein</topology>
    </subcellularLocation>
</comment>
<dbReference type="Pfam" id="PF02485">
    <property type="entry name" value="Branch"/>
    <property type="match status" value="1"/>
</dbReference>
<feature type="transmembrane region" description="Helical" evidence="12">
    <location>
        <begin position="138"/>
        <end position="158"/>
    </location>
</feature>
<dbReference type="Proteomes" id="UP001152747">
    <property type="component" value="Unassembled WGS sequence"/>
</dbReference>
<dbReference type="PRINTS" id="PR00697">
    <property type="entry name" value="TMPROTEINSRA"/>
</dbReference>
<keyword evidence="7" id="KW-0735">Signal-anchor</keyword>
<dbReference type="GO" id="GO:0016020">
    <property type="term" value="C:membrane"/>
    <property type="evidence" value="ECO:0007669"/>
    <property type="project" value="UniProtKB-SubCell"/>
</dbReference>
<organism evidence="13 14">
    <name type="scientific">Caenorhabditis angaria</name>
    <dbReference type="NCBI Taxonomy" id="860376"/>
    <lineage>
        <taxon>Eukaryota</taxon>
        <taxon>Metazoa</taxon>
        <taxon>Ecdysozoa</taxon>
        <taxon>Nematoda</taxon>
        <taxon>Chromadorea</taxon>
        <taxon>Rhabditida</taxon>
        <taxon>Rhabditina</taxon>
        <taxon>Rhabditomorpha</taxon>
        <taxon>Rhabditoidea</taxon>
        <taxon>Rhabditidae</taxon>
        <taxon>Peloderinae</taxon>
        <taxon>Caenorhabditis</taxon>
    </lineage>
</organism>
<evidence type="ECO:0000256" key="11">
    <source>
        <dbReference type="ARBA" id="ARBA00038150"/>
    </source>
</evidence>
<evidence type="ECO:0000256" key="10">
    <source>
        <dbReference type="ARBA" id="ARBA00023180"/>
    </source>
</evidence>
<dbReference type="PANTHER" id="PTHR19297">
    <property type="entry name" value="GLYCOSYLTRANSFERASE 14 FAMILY MEMBER"/>
    <property type="match status" value="1"/>
</dbReference>
<comment type="caution">
    <text evidence="13">The sequence shown here is derived from an EMBL/GenBank/DDBJ whole genome shotgun (WGS) entry which is preliminary data.</text>
</comment>
<comment type="similarity">
    <text evidence="11">Belongs to the glycosyltransferase 14 family.</text>
</comment>
<feature type="transmembrane region" description="Helical" evidence="12">
    <location>
        <begin position="233"/>
        <end position="255"/>
    </location>
</feature>
<dbReference type="GO" id="GO:0004930">
    <property type="term" value="F:G protein-coupled receptor activity"/>
    <property type="evidence" value="ECO:0007669"/>
    <property type="project" value="InterPro"/>
</dbReference>
<evidence type="ECO:0000256" key="9">
    <source>
        <dbReference type="ARBA" id="ARBA00023136"/>
    </source>
</evidence>
<evidence type="ECO:0000256" key="12">
    <source>
        <dbReference type="SAM" id="Phobius"/>
    </source>
</evidence>
<evidence type="ECO:0000313" key="14">
    <source>
        <dbReference type="Proteomes" id="UP001152747"/>
    </source>
</evidence>
<keyword evidence="14" id="KW-1185">Reference proteome</keyword>
<dbReference type="InterPro" id="IPR003406">
    <property type="entry name" value="Glyco_trans_14"/>
</dbReference>
<dbReference type="PANTHER" id="PTHR19297:SF186">
    <property type="entry name" value="CORE-2_I-BRANCHING ENZYME"/>
    <property type="match status" value="1"/>
</dbReference>
<reference evidence="13" key="1">
    <citation type="submission" date="2022-11" db="EMBL/GenBank/DDBJ databases">
        <authorList>
            <person name="Kikuchi T."/>
        </authorList>
    </citation>
    <scope>NUCLEOTIDE SEQUENCE</scope>
    <source>
        <strain evidence="13">PS1010</strain>
    </source>
</reference>
<dbReference type="GO" id="GO:0008375">
    <property type="term" value="F:acetylglucosaminyltransferase activity"/>
    <property type="evidence" value="ECO:0007669"/>
    <property type="project" value="TreeGrafter"/>
</dbReference>
<sequence length="732" mass="84639">MYCASQLQIEVYTSIGQIIYAIFQSLVLIFTIFVTILAVKTLWKESILPKTTKILLFATLTYGVLHGLAFSNFVATILYRNFLVTQNSSCYPIPTGEDCSNVIQGISLGISGNILIQTFLCFDRLLATIFGMKYAKTLPGIIFLALVIIGSLSTFPILRNGQTLDESQLYCIMWPAKMATSANTFLASIFYLSILNFMLNMGLMRYNHICEKKSHFKVLERYQNIETLQSTKMISYIITCQLISMIIYSGGVWLMRQHTKEISYVLYLNIIVWLYMLTRDNYRFSDTSDKFCSSTGSYYLFILESKKTTIINLDLELKSELMKLENIPMDCESVVNGTEDFRKIWRAKNWNWHFGDIEKELFETEDICPVIEKYFSFSKLALSEEEKEYPLAYGLVVFKNIVQVIMQLSIFYQPQHLFCITVDQNSPEIYKNVIQSLPKCFENMNVFIGEESEWGSFGILKNVYTCFEHLTKSKNDWKYYQYLSGTDLPMRTNLEMVRIFKALNGSINTDVSTFETNRYKNMEGVIPPMPIYKSSMSVVLPRDAANYIVDSPKVKKLLQYLKNTWIPDESFWSTVSGSPKLLPVPGAVRVRDIMWLRQHFKARPADVNTVDDVGTSYIGRYQVWAWQKDCYGKIKDYSCVFGVQDIEEIVTRPELVAHKLYLAFEPAAFMCLFKEIRRRTLNPSDFDAKSYSEMPTVELLNGVSITQLTHPNWLVRDSFYNPEQEDQDRNTI</sequence>
<keyword evidence="4" id="KW-0328">Glycosyltransferase</keyword>
<dbReference type="EMBL" id="CANHGI010000002">
    <property type="protein sequence ID" value="CAI5442334.1"/>
    <property type="molecule type" value="Genomic_DNA"/>
</dbReference>
<keyword evidence="6 12" id="KW-0812">Transmembrane</keyword>
<keyword evidence="9 12" id="KW-0472">Membrane</keyword>
<keyword evidence="10" id="KW-0325">Glycoprotein</keyword>
<protein>
    <submittedName>
        <fullName evidence="13">Uncharacterized protein</fullName>
    </submittedName>
</protein>
<evidence type="ECO:0000256" key="6">
    <source>
        <dbReference type="ARBA" id="ARBA00022692"/>
    </source>
</evidence>
<feature type="transmembrane region" description="Helical" evidence="12">
    <location>
        <begin position="55"/>
        <end position="82"/>
    </location>
</feature>
<proteinExistence type="inferred from homology"/>
<evidence type="ECO:0000313" key="13">
    <source>
        <dbReference type="EMBL" id="CAI5442334.1"/>
    </source>
</evidence>
<evidence type="ECO:0000256" key="2">
    <source>
        <dbReference type="ARBA" id="ARBA00004606"/>
    </source>
</evidence>
<evidence type="ECO:0000256" key="1">
    <source>
        <dbReference type="ARBA" id="ARBA00004141"/>
    </source>
</evidence>
<dbReference type="Pfam" id="PF02117">
    <property type="entry name" value="7TM_GPCR_Sra"/>
    <property type="match status" value="1"/>
</dbReference>
<dbReference type="GO" id="GO:0007606">
    <property type="term" value="P:sensory perception of chemical stimulus"/>
    <property type="evidence" value="ECO:0007669"/>
    <property type="project" value="InterPro"/>
</dbReference>
<gene>
    <name evidence="13" type="ORF">CAMP_LOCUS4971</name>
</gene>
<accession>A0A9P1IBV5</accession>
<feature type="transmembrane region" description="Helical" evidence="12">
    <location>
        <begin position="261"/>
        <end position="278"/>
    </location>
</feature>
<dbReference type="OrthoDB" id="2019572at2759"/>
<name>A0A9P1IBV5_9PELO</name>
<keyword evidence="5" id="KW-0808">Transferase</keyword>
<evidence type="ECO:0000256" key="4">
    <source>
        <dbReference type="ARBA" id="ARBA00022676"/>
    </source>
</evidence>